<evidence type="ECO:0000313" key="3">
    <source>
        <dbReference type="Proteomes" id="UP000222542"/>
    </source>
</evidence>
<feature type="compositionally biased region" description="Polar residues" evidence="1">
    <location>
        <begin position="35"/>
        <end position="49"/>
    </location>
</feature>
<dbReference type="Gramene" id="PHT87502">
    <property type="protein sequence ID" value="PHT87502"/>
    <property type="gene ID" value="T459_09608"/>
</dbReference>
<sequence length="146" mass="16149">MILQEDHRIDPGIIHDNYLKLISGTNLEEGHTTTEDYATNDTQISGSSNEENDSGDGDYIHEGSEASGEYESVDSEDNSDDKETLNKQTLVDITIKSDINVSLFPNSKETERGRKRGRGARRGGTTSARSRGGKFINQRPEKTSQN</sequence>
<dbReference type="AlphaFoldDB" id="A0A2G2ZZU8"/>
<organism evidence="2 3">
    <name type="scientific">Capsicum annuum</name>
    <name type="common">Capsicum pepper</name>
    <dbReference type="NCBI Taxonomy" id="4072"/>
    <lineage>
        <taxon>Eukaryota</taxon>
        <taxon>Viridiplantae</taxon>
        <taxon>Streptophyta</taxon>
        <taxon>Embryophyta</taxon>
        <taxon>Tracheophyta</taxon>
        <taxon>Spermatophyta</taxon>
        <taxon>Magnoliopsida</taxon>
        <taxon>eudicotyledons</taxon>
        <taxon>Gunneridae</taxon>
        <taxon>Pentapetalae</taxon>
        <taxon>asterids</taxon>
        <taxon>lamiids</taxon>
        <taxon>Solanales</taxon>
        <taxon>Solanaceae</taxon>
        <taxon>Solanoideae</taxon>
        <taxon>Capsiceae</taxon>
        <taxon>Capsicum</taxon>
    </lineage>
</organism>
<dbReference type="EMBL" id="AYRZ02000003">
    <property type="protein sequence ID" value="PHT87502.1"/>
    <property type="molecule type" value="Genomic_DNA"/>
</dbReference>
<keyword evidence="3" id="KW-1185">Reference proteome</keyword>
<name>A0A2G2ZZU8_CAPAN</name>
<proteinExistence type="predicted"/>
<reference evidence="2 3" key="2">
    <citation type="journal article" date="2017" name="Genome Biol.">
        <title>New reference genome sequences of hot pepper reveal the massive evolution of plant disease-resistance genes by retroduplication.</title>
        <authorList>
            <person name="Kim S."/>
            <person name="Park J."/>
            <person name="Yeom S.I."/>
            <person name="Kim Y.M."/>
            <person name="Seo E."/>
            <person name="Kim K.T."/>
            <person name="Kim M.S."/>
            <person name="Lee J.M."/>
            <person name="Cheong K."/>
            <person name="Shin H.S."/>
            <person name="Kim S.B."/>
            <person name="Han K."/>
            <person name="Lee J."/>
            <person name="Park M."/>
            <person name="Lee H.A."/>
            <person name="Lee H.Y."/>
            <person name="Lee Y."/>
            <person name="Oh S."/>
            <person name="Lee J.H."/>
            <person name="Choi E."/>
            <person name="Choi E."/>
            <person name="Lee S.E."/>
            <person name="Jeon J."/>
            <person name="Kim H."/>
            <person name="Choi G."/>
            <person name="Song H."/>
            <person name="Lee J."/>
            <person name="Lee S.C."/>
            <person name="Kwon J.K."/>
            <person name="Lee H.Y."/>
            <person name="Koo N."/>
            <person name="Hong Y."/>
            <person name="Kim R.W."/>
            <person name="Kang W.H."/>
            <person name="Huh J.H."/>
            <person name="Kang B.C."/>
            <person name="Yang T.J."/>
            <person name="Lee Y.H."/>
            <person name="Bennetzen J.L."/>
            <person name="Choi D."/>
        </authorList>
    </citation>
    <scope>NUCLEOTIDE SEQUENCE [LARGE SCALE GENOMIC DNA]</scope>
    <source>
        <strain evidence="3">cv. CM334</strain>
    </source>
</reference>
<gene>
    <name evidence="2" type="ORF">T459_09608</name>
</gene>
<evidence type="ECO:0000313" key="2">
    <source>
        <dbReference type="EMBL" id="PHT87502.1"/>
    </source>
</evidence>
<feature type="compositionally biased region" description="Acidic residues" evidence="1">
    <location>
        <begin position="71"/>
        <end position="80"/>
    </location>
</feature>
<dbReference type="Proteomes" id="UP000222542">
    <property type="component" value="Unassembled WGS sequence"/>
</dbReference>
<feature type="compositionally biased region" description="Low complexity" evidence="1">
    <location>
        <begin position="123"/>
        <end position="134"/>
    </location>
</feature>
<evidence type="ECO:0000256" key="1">
    <source>
        <dbReference type="SAM" id="MobiDB-lite"/>
    </source>
</evidence>
<dbReference type="OMA" id="QPINHAN"/>
<protein>
    <submittedName>
        <fullName evidence="2">Uncharacterized protein</fullName>
    </submittedName>
</protein>
<feature type="region of interest" description="Disordered" evidence="1">
    <location>
        <begin position="103"/>
        <end position="146"/>
    </location>
</feature>
<feature type="region of interest" description="Disordered" evidence="1">
    <location>
        <begin position="31"/>
        <end position="86"/>
    </location>
</feature>
<accession>A0A2G2ZZU8</accession>
<comment type="caution">
    <text evidence="2">The sequence shown here is derived from an EMBL/GenBank/DDBJ whole genome shotgun (WGS) entry which is preliminary data.</text>
</comment>
<reference evidence="2 3" key="1">
    <citation type="journal article" date="2014" name="Nat. Genet.">
        <title>Genome sequence of the hot pepper provides insights into the evolution of pungency in Capsicum species.</title>
        <authorList>
            <person name="Kim S."/>
            <person name="Park M."/>
            <person name="Yeom S.I."/>
            <person name="Kim Y.M."/>
            <person name="Lee J.M."/>
            <person name="Lee H.A."/>
            <person name="Seo E."/>
            <person name="Choi J."/>
            <person name="Cheong K."/>
            <person name="Kim K.T."/>
            <person name="Jung K."/>
            <person name="Lee G.W."/>
            <person name="Oh S.K."/>
            <person name="Bae C."/>
            <person name="Kim S.B."/>
            <person name="Lee H.Y."/>
            <person name="Kim S.Y."/>
            <person name="Kim M.S."/>
            <person name="Kang B.C."/>
            <person name="Jo Y.D."/>
            <person name="Yang H.B."/>
            <person name="Jeong H.J."/>
            <person name="Kang W.H."/>
            <person name="Kwon J.K."/>
            <person name="Shin C."/>
            <person name="Lim J.Y."/>
            <person name="Park J.H."/>
            <person name="Huh J.H."/>
            <person name="Kim J.S."/>
            <person name="Kim B.D."/>
            <person name="Cohen O."/>
            <person name="Paran I."/>
            <person name="Suh M.C."/>
            <person name="Lee S.B."/>
            <person name="Kim Y.K."/>
            <person name="Shin Y."/>
            <person name="Noh S.J."/>
            <person name="Park J."/>
            <person name="Seo Y.S."/>
            <person name="Kwon S.Y."/>
            <person name="Kim H.A."/>
            <person name="Park J.M."/>
            <person name="Kim H.J."/>
            <person name="Choi S.B."/>
            <person name="Bosland P.W."/>
            <person name="Reeves G."/>
            <person name="Jo S.H."/>
            <person name="Lee B.W."/>
            <person name="Cho H.T."/>
            <person name="Choi H.S."/>
            <person name="Lee M.S."/>
            <person name="Yu Y."/>
            <person name="Do Choi Y."/>
            <person name="Park B.S."/>
            <person name="van Deynze A."/>
            <person name="Ashrafi H."/>
            <person name="Hill T."/>
            <person name="Kim W.T."/>
            <person name="Pai H.S."/>
            <person name="Ahn H.K."/>
            <person name="Yeam I."/>
            <person name="Giovannoni J.J."/>
            <person name="Rose J.K."/>
            <person name="Sorensen I."/>
            <person name="Lee S.J."/>
            <person name="Kim R.W."/>
            <person name="Choi I.Y."/>
            <person name="Choi B.S."/>
            <person name="Lim J.S."/>
            <person name="Lee Y.H."/>
            <person name="Choi D."/>
        </authorList>
    </citation>
    <scope>NUCLEOTIDE SEQUENCE [LARGE SCALE GENOMIC DNA]</scope>
    <source>
        <strain evidence="3">cv. CM334</strain>
    </source>
</reference>